<organism evidence="6 7">
    <name type="scientific">Candidatus Terasakiella magnetica</name>
    <dbReference type="NCBI Taxonomy" id="1867952"/>
    <lineage>
        <taxon>Bacteria</taxon>
        <taxon>Pseudomonadati</taxon>
        <taxon>Pseudomonadota</taxon>
        <taxon>Alphaproteobacteria</taxon>
        <taxon>Rhodospirillales</taxon>
        <taxon>Terasakiellaceae</taxon>
        <taxon>Terasakiella</taxon>
    </lineage>
</organism>
<evidence type="ECO:0000256" key="2">
    <source>
        <dbReference type="ARBA" id="ARBA00023027"/>
    </source>
</evidence>
<dbReference type="Proteomes" id="UP000231658">
    <property type="component" value="Unassembled WGS sequence"/>
</dbReference>
<dbReference type="InterPro" id="IPR026590">
    <property type="entry name" value="Ssirtuin_cat_dom"/>
</dbReference>
<dbReference type="InterPro" id="IPR029035">
    <property type="entry name" value="DHS-like_NAD/FAD-binding_dom"/>
</dbReference>
<feature type="binding site" evidence="3">
    <location>
        <begin position="97"/>
        <end position="100"/>
    </location>
    <ligand>
        <name>NAD(+)</name>
        <dbReference type="ChEBI" id="CHEBI:57540"/>
    </ligand>
</feature>
<dbReference type="RefSeq" id="WP_069186998.1">
    <property type="nucleotide sequence ID" value="NZ_FLYE01000012.1"/>
</dbReference>
<dbReference type="GO" id="GO:0017136">
    <property type="term" value="F:histone deacetylase activity, NAD-dependent"/>
    <property type="evidence" value="ECO:0007669"/>
    <property type="project" value="TreeGrafter"/>
</dbReference>
<gene>
    <name evidence="3 6" type="primary">cobB</name>
    <name evidence="6" type="ORF">MTBPR1_20174</name>
</gene>
<feature type="binding site" evidence="3">
    <location>
        <position position="63"/>
    </location>
    <ligand>
        <name>substrate</name>
    </ligand>
</feature>
<dbReference type="GO" id="GO:0008270">
    <property type="term" value="F:zinc ion binding"/>
    <property type="evidence" value="ECO:0007669"/>
    <property type="project" value="UniProtKB-UniRule"/>
</dbReference>
<dbReference type="STRING" id="1867952.MTBPR1_20174"/>
<dbReference type="PANTHER" id="PTHR11085">
    <property type="entry name" value="NAD-DEPENDENT PROTEIN DEACYLASE SIRTUIN-5, MITOCHONDRIAL-RELATED"/>
    <property type="match status" value="1"/>
</dbReference>
<dbReference type="Pfam" id="PF02146">
    <property type="entry name" value="SIR2"/>
    <property type="match status" value="1"/>
</dbReference>
<dbReference type="Gene3D" id="3.40.50.1220">
    <property type="entry name" value="TPP-binding domain"/>
    <property type="match status" value="1"/>
</dbReference>
<dbReference type="InterPro" id="IPR050134">
    <property type="entry name" value="NAD-dep_sirtuin_deacylases"/>
</dbReference>
<comment type="caution">
    <text evidence="3">Lacks conserved residue(s) required for the propagation of feature annotation.</text>
</comment>
<keyword evidence="3" id="KW-0963">Cytoplasm</keyword>
<dbReference type="InterPro" id="IPR026591">
    <property type="entry name" value="Sirtuin_cat_small_dom_sf"/>
</dbReference>
<dbReference type="GO" id="GO:0005737">
    <property type="term" value="C:cytoplasm"/>
    <property type="evidence" value="ECO:0007669"/>
    <property type="project" value="UniProtKB-SubCell"/>
</dbReference>
<comment type="function">
    <text evidence="3">NAD-dependent lysine deacetylase and desuccinylase that specifically removes acetyl and succinyl groups on target proteins. Modulates the activities of several proteins which are inactive in their acylated form.</text>
</comment>
<reference evidence="6 7" key="1">
    <citation type="submission" date="2016-07" db="EMBL/GenBank/DDBJ databases">
        <authorList>
            <person name="Lefevre C.T."/>
        </authorList>
    </citation>
    <scope>NUCLEOTIDE SEQUENCE [LARGE SCALE GENOMIC DNA]</scope>
    <source>
        <strain evidence="6">PR1</strain>
    </source>
</reference>
<dbReference type="HAMAP" id="MF_01121">
    <property type="entry name" value="Sirtuin_ClassIII"/>
    <property type="match status" value="1"/>
</dbReference>
<dbReference type="EC" id="2.3.1.286" evidence="3"/>
<evidence type="ECO:0000259" key="5">
    <source>
        <dbReference type="PROSITE" id="PS50305"/>
    </source>
</evidence>
<keyword evidence="7" id="KW-1185">Reference proteome</keyword>
<dbReference type="PROSITE" id="PS50305">
    <property type="entry name" value="SIRTUIN"/>
    <property type="match status" value="1"/>
</dbReference>
<keyword evidence="2 3" id="KW-0520">NAD</keyword>
<dbReference type="EMBL" id="FLYE01000012">
    <property type="protein sequence ID" value="SCA56326.1"/>
    <property type="molecule type" value="Genomic_DNA"/>
</dbReference>
<protein>
    <recommendedName>
        <fullName evidence="3">NAD-dependent protein deacylase</fullName>
        <ecNumber evidence="3">2.3.1.286</ecNumber>
    </recommendedName>
    <alternativeName>
        <fullName evidence="3">Regulatory protein SIR2 homolog</fullName>
    </alternativeName>
</protein>
<keyword evidence="1" id="KW-0808">Transferase</keyword>
<dbReference type="Gene3D" id="3.30.1600.10">
    <property type="entry name" value="SIR2/SIRT2 'Small Domain"/>
    <property type="match status" value="1"/>
</dbReference>
<comment type="subcellular location">
    <subcellularLocation>
        <location evidence="3">Cytoplasm</location>
    </subcellularLocation>
</comment>
<feature type="active site" description="Proton acceptor" evidence="3 4">
    <location>
        <position position="115"/>
    </location>
</feature>
<comment type="similarity">
    <text evidence="3">Belongs to the sirtuin family. Class III subfamily.</text>
</comment>
<accession>A0A1C3RG91</accession>
<dbReference type="SUPFAM" id="SSF52467">
    <property type="entry name" value="DHS-like NAD/FAD-binding domain"/>
    <property type="match status" value="1"/>
</dbReference>
<feature type="binding site" evidence="3 4">
    <location>
        <position position="126"/>
    </location>
    <ligand>
        <name>Zn(2+)</name>
        <dbReference type="ChEBI" id="CHEBI:29105"/>
    </ligand>
</feature>
<dbReference type="GO" id="GO:0036054">
    <property type="term" value="F:protein-malonyllysine demalonylase activity"/>
    <property type="evidence" value="ECO:0007669"/>
    <property type="project" value="InterPro"/>
</dbReference>
<dbReference type="OrthoDB" id="9800582at2"/>
<feature type="binding site" evidence="3">
    <location>
        <position position="60"/>
    </location>
    <ligand>
        <name>substrate</name>
    </ligand>
</feature>
<evidence type="ECO:0000256" key="3">
    <source>
        <dbReference type="HAMAP-Rule" id="MF_01121"/>
    </source>
</evidence>
<evidence type="ECO:0000256" key="1">
    <source>
        <dbReference type="ARBA" id="ARBA00022679"/>
    </source>
</evidence>
<feature type="domain" description="Deacetylase sirtuin-type" evidence="5">
    <location>
        <begin position="1"/>
        <end position="241"/>
    </location>
</feature>
<dbReference type="InterPro" id="IPR027546">
    <property type="entry name" value="Sirtuin_class_III"/>
</dbReference>
<dbReference type="NCBIfam" id="NF001755">
    <property type="entry name" value="PRK00481.1-5"/>
    <property type="match status" value="1"/>
</dbReference>
<feature type="binding site" evidence="3">
    <location>
        <begin position="182"/>
        <end position="184"/>
    </location>
    <ligand>
        <name>NAD(+)</name>
        <dbReference type="ChEBI" id="CHEBI:57540"/>
    </ligand>
</feature>
<feature type="binding site" evidence="3 4">
    <location>
        <position position="145"/>
    </location>
    <ligand>
        <name>Zn(2+)</name>
        <dbReference type="ChEBI" id="CHEBI:29105"/>
    </ligand>
</feature>
<comment type="catalytic activity">
    <reaction evidence="3">
        <text>N(6)-acetyl-L-lysyl-[protein] + NAD(+) + H2O = 2''-O-acetyl-ADP-D-ribose + nicotinamide + L-lysyl-[protein]</text>
        <dbReference type="Rhea" id="RHEA:43636"/>
        <dbReference type="Rhea" id="RHEA-COMP:9752"/>
        <dbReference type="Rhea" id="RHEA-COMP:10731"/>
        <dbReference type="ChEBI" id="CHEBI:15377"/>
        <dbReference type="ChEBI" id="CHEBI:17154"/>
        <dbReference type="ChEBI" id="CHEBI:29969"/>
        <dbReference type="ChEBI" id="CHEBI:57540"/>
        <dbReference type="ChEBI" id="CHEBI:61930"/>
        <dbReference type="ChEBI" id="CHEBI:83767"/>
        <dbReference type="EC" id="2.3.1.286"/>
    </reaction>
</comment>
<dbReference type="GO" id="GO:0070403">
    <property type="term" value="F:NAD+ binding"/>
    <property type="evidence" value="ECO:0007669"/>
    <property type="project" value="UniProtKB-UniRule"/>
</dbReference>
<evidence type="ECO:0000313" key="6">
    <source>
        <dbReference type="EMBL" id="SCA56326.1"/>
    </source>
</evidence>
<dbReference type="GO" id="GO:0036055">
    <property type="term" value="F:protein-succinyllysine desuccinylase activity"/>
    <property type="evidence" value="ECO:0007669"/>
    <property type="project" value="UniProtKB-UniRule"/>
</dbReference>
<keyword evidence="3 4" id="KW-0862">Zinc</keyword>
<comment type="domain">
    <text evidence="3">2 residues (Tyr-60 and Arg-63) present in a large hydrophobic pocket are probably involved in substrate specificity. They are important for desuccinylation activity, but dispensable for deacetylation activity.</text>
</comment>
<dbReference type="InterPro" id="IPR003000">
    <property type="entry name" value="Sirtuin"/>
</dbReference>
<feature type="binding site" evidence="3">
    <location>
        <position position="227"/>
    </location>
    <ligand>
        <name>NAD(+)</name>
        <dbReference type="ChEBI" id="CHEBI:57540"/>
    </ligand>
</feature>
<dbReference type="CDD" id="cd01412">
    <property type="entry name" value="SIRT5_Af1_CobB"/>
    <property type="match status" value="1"/>
</dbReference>
<evidence type="ECO:0000313" key="7">
    <source>
        <dbReference type="Proteomes" id="UP000231658"/>
    </source>
</evidence>
<name>A0A1C3RG91_9PROT</name>
<comment type="cofactor">
    <cofactor evidence="3">
        <name>Zn(2+)</name>
        <dbReference type="ChEBI" id="CHEBI:29105"/>
    </cofactor>
    <text evidence="3">Binds 1 zinc ion per subunit.</text>
</comment>
<dbReference type="PANTHER" id="PTHR11085:SF4">
    <property type="entry name" value="NAD-DEPENDENT PROTEIN DEACYLASE"/>
    <property type="match status" value="1"/>
</dbReference>
<comment type="catalytic activity">
    <reaction evidence="3">
        <text>N(6)-succinyl-L-lysyl-[protein] + NAD(+) + H2O = 2''-O-succinyl-ADP-D-ribose + nicotinamide + L-lysyl-[protein]</text>
        <dbReference type="Rhea" id="RHEA:47668"/>
        <dbReference type="Rhea" id="RHEA-COMP:9752"/>
        <dbReference type="Rhea" id="RHEA-COMP:11877"/>
        <dbReference type="ChEBI" id="CHEBI:15377"/>
        <dbReference type="ChEBI" id="CHEBI:17154"/>
        <dbReference type="ChEBI" id="CHEBI:29969"/>
        <dbReference type="ChEBI" id="CHEBI:57540"/>
        <dbReference type="ChEBI" id="CHEBI:87830"/>
        <dbReference type="ChEBI" id="CHEBI:87832"/>
    </reaction>
</comment>
<feature type="binding site" evidence="3 4">
    <location>
        <position position="123"/>
    </location>
    <ligand>
        <name>Zn(2+)</name>
        <dbReference type="ChEBI" id="CHEBI:29105"/>
    </ligand>
</feature>
<evidence type="ECO:0000256" key="4">
    <source>
        <dbReference type="PROSITE-ProRule" id="PRU00236"/>
    </source>
</evidence>
<keyword evidence="3 4" id="KW-0479">Metal-binding</keyword>
<dbReference type="AlphaFoldDB" id="A0A1C3RG91"/>
<proteinExistence type="inferred from homology"/>
<feature type="binding site" evidence="3 4">
    <location>
        <position position="142"/>
    </location>
    <ligand>
        <name>Zn(2+)</name>
        <dbReference type="ChEBI" id="CHEBI:29105"/>
    </ligand>
</feature>
<sequence length="241" mass="26940">MNVKIDKEGTIVILTGAGISRESGLETFRCKDGIWSKVDLEDVATPEAFMRNPKMVQDFYNARRSQLVDEKPQPNPGHLALAKLERDWPGRVLIVTQNIDNLHELAGSQNIIHMHGELLKIRCNHCGSMHQWEQELHIETPCPECDQSGGLRPHVVWFGEIPLQMEEIYEALEDCDLFMSIGTSGNVYPAAGFVQAVTQMGGCHTVELNLDPSNGATQFAQTLYGPASEVVPRYVDELLKR</sequence>